<protein>
    <submittedName>
        <fullName evidence="1">(northern house mosquito) hypothetical protein</fullName>
    </submittedName>
</protein>
<reference evidence="1" key="1">
    <citation type="submission" date="2021-05" db="EMBL/GenBank/DDBJ databases">
        <authorList>
            <person name="Alioto T."/>
            <person name="Alioto T."/>
            <person name="Gomez Garrido J."/>
        </authorList>
    </citation>
    <scope>NUCLEOTIDE SEQUENCE</scope>
</reference>
<organism evidence="1">
    <name type="scientific">Culex pipiens</name>
    <name type="common">House mosquito</name>
    <dbReference type="NCBI Taxonomy" id="7175"/>
    <lineage>
        <taxon>Eukaryota</taxon>
        <taxon>Metazoa</taxon>
        <taxon>Ecdysozoa</taxon>
        <taxon>Arthropoda</taxon>
        <taxon>Hexapoda</taxon>
        <taxon>Insecta</taxon>
        <taxon>Pterygota</taxon>
        <taxon>Neoptera</taxon>
        <taxon>Endopterygota</taxon>
        <taxon>Diptera</taxon>
        <taxon>Nematocera</taxon>
        <taxon>Culicoidea</taxon>
        <taxon>Culicidae</taxon>
        <taxon>Culicinae</taxon>
        <taxon>Culicini</taxon>
        <taxon>Culex</taxon>
        <taxon>Culex</taxon>
    </lineage>
</organism>
<proteinExistence type="predicted"/>
<name>A0A8D8DTG8_CULPI</name>
<sequence>MIRLFSSSTFIRQIPVFGMKCTVLGITFTLNYSIETFEYNQNPKFLLWSEFAQNTCGTKVLFCIAIGEKSHLTQILVFVMKFRAMIFEILVKSSIEAVECENLYPK</sequence>
<dbReference type="AlphaFoldDB" id="A0A8D8DTG8"/>
<dbReference type="EMBL" id="HBUE01282494">
    <property type="protein sequence ID" value="CAG6569830.1"/>
    <property type="molecule type" value="Transcribed_RNA"/>
</dbReference>
<accession>A0A8D8DTG8</accession>
<dbReference type="EMBL" id="HBUE01176978">
    <property type="protein sequence ID" value="CAG6518298.1"/>
    <property type="molecule type" value="Transcribed_RNA"/>
</dbReference>
<evidence type="ECO:0000313" key="1">
    <source>
        <dbReference type="EMBL" id="CAG6518297.1"/>
    </source>
</evidence>
<dbReference type="EMBL" id="HBUE01282493">
    <property type="protein sequence ID" value="CAG6569829.1"/>
    <property type="molecule type" value="Transcribed_RNA"/>
</dbReference>
<dbReference type="EMBL" id="HBUE01176977">
    <property type="protein sequence ID" value="CAG6518297.1"/>
    <property type="molecule type" value="Transcribed_RNA"/>
</dbReference>